<feature type="transmembrane region" description="Helical" evidence="1">
    <location>
        <begin position="38"/>
        <end position="56"/>
    </location>
</feature>
<reference evidence="3 4" key="1">
    <citation type="submission" date="2020-07" db="EMBL/GenBank/DDBJ databases">
        <title>Sequencing the genomes of 1000 actinobacteria strains.</title>
        <authorList>
            <person name="Klenk H.-P."/>
        </authorList>
    </citation>
    <scope>NUCLEOTIDE SEQUENCE [LARGE SCALE GENOMIC DNA]</scope>
    <source>
        <strain evidence="3 4">DSM 43814</strain>
    </source>
</reference>
<name>A0ABX2RVZ1_9ACTN</name>
<evidence type="ECO:0000259" key="2">
    <source>
        <dbReference type="Pfam" id="PF18181"/>
    </source>
</evidence>
<organism evidence="3 4">
    <name type="scientific">Micromonospora purpureochromogenes</name>
    <dbReference type="NCBI Taxonomy" id="47872"/>
    <lineage>
        <taxon>Bacteria</taxon>
        <taxon>Bacillati</taxon>
        <taxon>Actinomycetota</taxon>
        <taxon>Actinomycetes</taxon>
        <taxon>Micromonosporales</taxon>
        <taxon>Micromonosporaceae</taxon>
        <taxon>Micromonospora</taxon>
    </lineage>
</organism>
<comment type="caution">
    <text evidence="3">The sequence shown here is derived from an EMBL/GenBank/DDBJ whole genome shotgun (WGS) entry which is preliminary data.</text>
</comment>
<dbReference type="InterPro" id="IPR040884">
    <property type="entry name" value="SLATT_1"/>
</dbReference>
<dbReference type="Pfam" id="PF14015">
    <property type="entry name" value="DUF4231"/>
    <property type="match status" value="1"/>
</dbReference>
<dbReference type="InterPro" id="IPR025325">
    <property type="entry name" value="DUF4231"/>
</dbReference>
<keyword evidence="1" id="KW-0472">Membrane</keyword>
<dbReference type="EMBL" id="JACCCQ010000001">
    <property type="protein sequence ID" value="NYF59439.1"/>
    <property type="molecule type" value="Genomic_DNA"/>
</dbReference>
<evidence type="ECO:0000313" key="4">
    <source>
        <dbReference type="Proteomes" id="UP000631553"/>
    </source>
</evidence>
<feature type="domain" description="SMODS and SLOG-associating 2TM effector" evidence="2">
    <location>
        <begin position="162"/>
        <end position="287"/>
    </location>
</feature>
<evidence type="ECO:0000256" key="1">
    <source>
        <dbReference type="SAM" id="Phobius"/>
    </source>
</evidence>
<feature type="transmembrane region" description="Helical" evidence="1">
    <location>
        <begin position="189"/>
        <end position="210"/>
    </location>
</feature>
<dbReference type="Pfam" id="PF18181">
    <property type="entry name" value="SLATT_1"/>
    <property type="match status" value="1"/>
</dbReference>
<keyword evidence="1" id="KW-0812">Transmembrane</keyword>
<protein>
    <submittedName>
        <fullName evidence="3">Uncharacterized protein YcfJ</fullName>
    </submittedName>
</protein>
<gene>
    <name evidence="3" type="ORF">HDA35_005270</name>
</gene>
<evidence type="ECO:0000313" key="3">
    <source>
        <dbReference type="EMBL" id="NYF59439.1"/>
    </source>
</evidence>
<keyword evidence="1" id="KW-1133">Transmembrane helix</keyword>
<feature type="transmembrane region" description="Helical" evidence="1">
    <location>
        <begin position="216"/>
        <end position="236"/>
    </location>
</feature>
<dbReference type="RefSeq" id="WP_179805128.1">
    <property type="nucleotide sequence ID" value="NZ_JACCCQ010000001.1"/>
</dbReference>
<feature type="transmembrane region" description="Helical" evidence="1">
    <location>
        <begin position="62"/>
        <end position="81"/>
    </location>
</feature>
<sequence>MANFDASTALTMAWQRQSVWSQAAAAEKRRVVRARRTVAGLTIGAAVAGSLATQLGEPHRTASRALAILAAAALLLVPVAARWTSRDTVHAWTRLRSVSEALKADVHRYLAGVAPFAGADRDQVLLRRADTLLDDSGDLVGRTVGLAPVARPLPDIHDVPSYLTARVRGQVTGYYTPMARRMARLAARVRWAATAVTVASALLAATVGVLGDGLGLTAWLGVAATVTTALVGYGAAEQYEAQQIEFARTADQLTRLCVTRETGHGWTDEEAFVAEAERIISLSNEGWMAKMIEEDGAAQQ</sequence>
<dbReference type="Proteomes" id="UP000631553">
    <property type="component" value="Unassembled WGS sequence"/>
</dbReference>
<proteinExistence type="predicted"/>
<keyword evidence="4" id="KW-1185">Reference proteome</keyword>
<dbReference type="NCBIfam" id="NF033634">
    <property type="entry name" value="SLATT_1"/>
    <property type="match status" value="1"/>
</dbReference>
<accession>A0ABX2RVZ1</accession>